<dbReference type="InterPro" id="IPR009003">
    <property type="entry name" value="Peptidase_S1_PA"/>
</dbReference>
<comment type="caution">
    <text evidence="1">The sequence shown here is derived from an EMBL/GenBank/DDBJ whole genome shotgun (WGS) entry which is preliminary data.</text>
</comment>
<dbReference type="STRING" id="1447875.A0A2B7WNT2"/>
<name>A0A2B7WNT2_9EURO</name>
<organism evidence="1 2">
    <name type="scientific">Helicocarpus griseus UAMH5409</name>
    <dbReference type="NCBI Taxonomy" id="1447875"/>
    <lineage>
        <taxon>Eukaryota</taxon>
        <taxon>Fungi</taxon>
        <taxon>Dikarya</taxon>
        <taxon>Ascomycota</taxon>
        <taxon>Pezizomycotina</taxon>
        <taxon>Eurotiomycetes</taxon>
        <taxon>Eurotiomycetidae</taxon>
        <taxon>Onygenales</taxon>
        <taxon>Ajellomycetaceae</taxon>
        <taxon>Helicocarpus</taxon>
    </lineage>
</organism>
<gene>
    <name evidence="1" type="ORF">AJ79_08970</name>
</gene>
<proteinExistence type="predicted"/>
<dbReference type="OrthoDB" id="5424209at2759"/>
<dbReference type="SUPFAM" id="SSF50494">
    <property type="entry name" value="Trypsin-like serine proteases"/>
    <property type="match status" value="1"/>
</dbReference>
<evidence type="ECO:0000313" key="1">
    <source>
        <dbReference type="EMBL" id="PGG98147.1"/>
    </source>
</evidence>
<reference evidence="1 2" key="1">
    <citation type="submission" date="2017-10" db="EMBL/GenBank/DDBJ databases">
        <title>Comparative genomics in systemic dimorphic fungi from Ajellomycetaceae.</title>
        <authorList>
            <person name="Munoz J.F."/>
            <person name="Mcewen J.G."/>
            <person name="Clay O.K."/>
            <person name="Cuomo C.A."/>
        </authorList>
    </citation>
    <scope>NUCLEOTIDE SEQUENCE [LARGE SCALE GENOMIC DNA]</scope>
    <source>
        <strain evidence="1 2">UAMH5409</strain>
    </source>
</reference>
<evidence type="ECO:0008006" key="3">
    <source>
        <dbReference type="Google" id="ProtNLM"/>
    </source>
</evidence>
<sequence length="202" mass="22922">MERYEEYLTIKDIACHFPWNKKDYLGNVFAASGCRVTETNQPQQLDWALIEIGSRWGINMLPSCKEHSRTSIYQVHCMILPPMELPKPGDPLFKVGRTISFKEDRYNGLPSIILEEGATDSDGHNMARVTYEHAVSYYGYQRDQFFINGDAGSVVFDRHSAFVGILFAGKEQGGIGYFTPIETVLEDIKRITGAQDIRIPFS</sequence>
<evidence type="ECO:0000313" key="2">
    <source>
        <dbReference type="Proteomes" id="UP000223968"/>
    </source>
</evidence>
<dbReference type="PROSITE" id="PS51257">
    <property type="entry name" value="PROKAR_LIPOPROTEIN"/>
    <property type="match status" value="1"/>
</dbReference>
<dbReference type="AlphaFoldDB" id="A0A2B7WNT2"/>
<accession>A0A2B7WNT2</accession>
<dbReference type="Proteomes" id="UP000223968">
    <property type="component" value="Unassembled WGS sequence"/>
</dbReference>
<dbReference type="EMBL" id="PDNB01000231">
    <property type="protein sequence ID" value="PGG98147.1"/>
    <property type="molecule type" value="Genomic_DNA"/>
</dbReference>
<keyword evidence="2" id="KW-1185">Reference proteome</keyword>
<protein>
    <recommendedName>
        <fullName evidence="3">Peptidase S7 domain-containing protein</fullName>
    </recommendedName>
</protein>